<dbReference type="InterPro" id="IPR036055">
    <property type="entry name" value="LDL_receptor-like_sf"/>
</dbReference>
<dbReference type="Ensembl" id="ENSMGAT00000000901.3">
    <property type="protein sequence ID" value="ENSMGAP00000000266.3"/>
    <property type="gene ID" value="ENSMGAG00000000885.3"/>
</dbReference>
<evidence type="ECO:0000256" key="15">
    <source>
        <dbReference type="SAM" id="MobiDB-lite"/>
    </source>
</evidence>
<keyword evidence="12" id="KW-0325">Glycoprotein</keyword>
<feature type="transmembrane region" description="Helical" evidence="16">
    <location>
        <begin position="654"/>
        <end position="679"/>
    </location>
</feature>
<dbReference type="Bgee" id="ENSMGAG00000000885">
    <property type="expression patterns" value="Expressed in cecal tonsil and 2 other cell types or tissues"/>
</dbReference>
<dbReference type="InterPro" id="IPR008112">
    <property type="entry name" value="Relaxin_rcpt"/>
</dbReference>
<dbReference type="InterPro" id="IPR000276">
    <property type="entry name" value="GPCR_Rhodpsn"/>
</dbReference>
<evidence type="ECO:0000259" key="18">
    <source>
        <dbReference type="PROSITE" id="PS50262"/>
    </source>
</evidence>
<dbReference type="FunFam" id="3.80.10.10:FF:000207">
    <property type="entry name" value="Relaxin family peptide receptor 2"/>
    <property type="match status" value="1"/>
</dbReference>
<dbReference type="PROSITE" id="PS50262">
    <property type="entry name" value="G_PROTEIN_RECEP_F1_2"/>
    <property type="match status" value="1"/>
</dbReference>
<dbReference type="Pfam" id="PF13855">
    <property type="entry name" value="LRR_8"/>
    <property type="match status" value="2"/>
</dbReference>
<evidence type="ECO:0000256" key="6">
    <source>
        <dbReference type="ARBA" id="ARBA00022737"/>
    </source>
</evidence>
<dbReference type="Pfam" id="PF00057">
    <property type="entry name" value="Ldl_recept_a"/>
    <property type="match status" value="1"/>
</dbReference>
<keyword evidence="13" id="KW-0807">Transducer</keyword>
<evidence type="ECO:0000256" key="2">
    <source>
        <dbReference type="ARBA" id="ARBA00022475"/>
    </source>
</evidence>
<comment type="subcellular location">
    <subcellularLocation>
        <location evidence="1">Cell membrane</location>
        <topology evidence="1">Multi-pass membrane protein</topology>
    </subcellularLocation>
</comment>
<dbReference type="FunFam" id="4.10.400.10:FF:000014">
    <property type="entry name" value="Relaxin family peptide receptor 1"/>
    <property type="match status" value="1"/>
</dbReference>
<dbReference type="GO" id="GO:0005886">
    <property type="term" value="C:plasma membrane"/>
    <property type="evidence" value="ECO:0007669"/>
    <property type="project" value="UniProtKB-SubCell"/>
</dbReference>
<gene>
    <name evidence="19" type="primary">LOC100550910</name>
</gene>
<feature type="disulfide bond" evidence="14">
    <location>
        <begin position="50"/>
        <end position="65"/>
    </location>
</feature>
<evidence type="ECO:0000313" key="20">
    <source>
        <dbReference type="Proteomes" id="UP000001645"/>
    </source>
</evidence>
<dbReference type="Gene3D" id="3.80.10.10">
    <property type="entry name" value="Ribonuclease Inhibitor"/>
    <property type="match status" value="2"/>
</dbReference>
<dbReference type="FunFam" id="1.20.1070.10:FF:000023">
    <property type="entry name" value="Relaxin family peptide receptor 1"/>
    <property type="match status" value="1"/>
</dbReference>
<proteinExistence type="predicted"/>
<keyword evidence="8" id="KW-0297">G-protein coupled receptor</keyword>
<accession>G1MQB9</accession>
<keyword evidence="2" id="KW-1003">Cell membrane</keyword>
<dbReference type="InterPro" id="IPR003591">
    <property type="entry name" value="Leu-rich_rpt_typical-subtyp"/>
</dbReference>
<dbReference type="PRINTS" id="PR01739">
    <property type="entry name" value="RELAXINR"/>
</dbReference>
<feature type="transmembrane region" description="Helical" evidence="16">
    <location>
        <begin position="608"/>
        <end position="633"/>
    </location>
</feature>
<keyword evidence="20" id="KW-1185">Reference proteome</keyword>
<evidence type="ECO:0000256" key="9">
    <source>
        <dbReference type="ARBA" id="ARBA00023136"/>
    </source>
</evidence>
<evidence type="ECO:0000256" key="1">
    <source>
        <dbReference type="ARBA" id="ARBA00004651"/>
    </source>
</evidence>
<keyword evidence="11" id="KW-0675">Receptor</keyword>
<dbReference type="SUPFAM" id="SSF52058">
    <property type="entry name" value="L domain-like"/>
    <property type="match status" value="1"/>
</dbReference>
<evidence type="ECO:0000256" key="7">
    <source>
        <dbReference type="ARBA" id="ARBA00022989"/>
    </source>
</evidence>
<dbReference type="AlphaFoldDB" id="G1MQB9"/>
<evidence type="ECO:0000256" key="3">
    <source>
        <dbReference type="ARBA" id="ARBA00022614"/>
    </source>
</evidence>
<dbReference type="GO" id="GO:0009755">
    <property type="term" value="P:hormone-mediated signaling pathway"/>
    <property type="evidence" value="ECO:0007669"/>
    <property type="project" value="TreeGrafter"/>
</dbReference>
<keyword evidence="10 14" id="KW-1015">Disulfide bond</keyword>
<feature type="signal peptide" evidence="17">
    <location>
        <begin position="1"/>
        <end position="16"/>
    </location>
</feature>
<evidence type="ECO:0000256" key="17">
    <source>
        <dbReference type="SAM" id="SignalP"/>
    </source>
</evidence>
<feature type="chain" id="PRO_5032354245" description="G-protein coupled receptors family 1 profile domain-containing protein" evidence="17">
    <location>
        <begin position="17"/>
        <end position="781"/>
    </location>
</feature>
<keyword evidence="6" id="KW-0677">Repeat</keyword>
<dbReference type="FunFam" id="3.80.10.10:FF:000434">
    <property type="entry name" value="Relaxin family peptide receptor 1"/>
    <property type="match status" value="1"/>
</dbReference>
<comment type="caution">
    <text evidence="14">Lacks conserved residue(s) required for the propagation of feature annotation.</text>
</comment>
<sequence length="781" mass="86479">MMQLLLLVLPPLLCAATEPLPTPSSDGYLCPLGQFPCGNLSVCLPQALHCNGVDDCDNGADEENCVDTTGWLGVLGDMLAGNTGTEDEADTCCKPPSGLPSPPHHTGPSLPPQHIPSGPAVLEMFPEQCRCWGRAVDCTAQNLSTVPRISPNVTQLDLKRNKIHTLLDNQFTGCWSLRKLFLQNNKIRVISPKAFAGLSQLRMLFLSHNRISQLLPHTFEDLNRLEWLILDNNRIARIAPATFSGLRSLYFLYMLNNSLAKIPDGSLCVETPKLSWLELEGNRIQAVRGAVFQQCRELTVLILRRNRLRWIQGGVFSGLSRLVELDLSCNGLDELPPSLFHGLVALQQLNISYNPLKEICPSQLESLPQLLSLSLEGLEIPNIHNVTFRGLANLSHIYFKKFQYCSSAPHVRSCKPNTDGISSFEHLLANIILRVFVWVIACITCLGNLCVICMRSCVVTESSAHTMAIKSLCCADGLMGIYLFVIGAFDLKYSGEYNRHAQGWMASVPCQLVGSLAMLSSEVSVLLLTYMTLEKYFSIVFPFSYRRAGRKQTASVLAAIWLLGLSLSIAPLCCKESFGNYYGRNGVCFPLQSELGERPSARGFSTTIYLGLNLAAFITIVFAYTGMFYSIRITTCRTAESSVCPRDVAIAKRFFFIVFTDALCWIPIFLLKLLSLLQVEIPGTITSWVVIFILPINSALNPILYTITTAPFQEKLLSDLAAFCDPEMRPRWLHRAASPRCITALHHRAASPRCITALHHRAAMGHQLTAPTHHQSSCISQ</sequence>
<dbReference type="InParanoid" id="G1MQB9"/>
<dbReference type="SUPFAM" id="SSF81321">
    <property type="entry name" value="Family A G protein-coupled receptor-like"/>
    <property type="match status" value="1"/>
</dbReference>
<keyword evidence="5 17" id="KW-0732">Signal</keyword>
<dbReference type="SMART" id="SM00369">
    <property type="entry name" value="LRR_TYP"/>
    <property type="match status" value="10"/>
</dbReference>
<protein>
    <recommendedName>
        <fullName evidence="18">G-protein coupled receptors family 1 profile domain-containing protein</fullName>
    </recommendedName>
</protein>
<evidence type="ECO:0000256" key="8">
    <source>
        <dbReference type="ARBA" id="ARBA00023040"/>
    </source>
</evidence>
<dbReference type="InterPro" id="IPR001611">
    <property type="entry name" value="Leu-rich_rpt"/>
</dbReference>
<keyword evidence="4 16" id="KW-0812">Transmembrane</keyword>
<dbReference type="InterPro" id="IPR002172">
    <property type="entry name" value="LDrepeatLR_classA_rpt"/>
</dbReference>
<keyword evidence="3" id="KW-0433">Leucine-rich repeat</keyword>
<dbReference type="PROSITE" id="PS51450">
    <property type="entry name" value="LRR"/>
    <property type="match status" value="3"/>
</dbReference>
<dbReference type="PROSITE" id="PS50068">
    <property type="entry name" value="LDLRA_2"/>
    <property type="match status" value="1"/>
</dbReference>
<reference evidence="19 20" key="1">
    <citation type="journal article" date="2010" name="PLoS Biol.">
        <title>Multi-platform next-generation sequencing of the domestic turkey (Meleagris gallopavo): genome assembly and analysis.</title>
        <authorList>
            <person name="Dalloul R.A."/>
            <person name="Long J.A."/>
            <person name="Zimin A.V."/>
            <person name="Aslam L."/>
            <person name="Beal K."/>
            <person name="Blomberg L.A."/>
            <person name="Bouffard P."/>
            <person name="Burt D.W."/>
            <person name="Crasta O."/>
            <person name="Crooijmans R.P."/>
            <person name="Cooper K."/>
            <person name="Coulombe R.A."/>
            <person name="De S."/>
            <person name="Delany M.E."/>
            <person name="Dodgson J.B."/>
            <person name="Dong J.J."/>
            <person name="Evans C."/>
            <person name="Frederickson K.M."/>
            <person name="Flicek P."/>
            <person name="Florea L."/>
            <person name="Folkerts O."/>
            <person name="Groenen M.A."/>
            <person name="Harkins T.T."/>
            <person name="Herrero J."/>
            <person name="Hoffmann S."/>
            <person name="Megens H.J."/>
            <person name="Jiang A."/>
            <person name="de Jong P."/>
            <person name="Kaiser P."/>
            <person name="Kim H."/>
            <person name="Kim K.W."/>
            <person name="Kim S."/>
            <person name="Langenberger D."/>
            <person name="Lee M.K."/>
            <person name="Lee T."/>
            <person name="Mane S."/>
            <person name="Marcais G."/>
            <person name="Marz M."/>
            <person name="McElroy A.P."/>
            <person name="Modise T."/>
            <person name="Nefedov M."/>
            <person name="Notredame C."/>
            <person name="Paton I.R."/>
            <person name="Payne W.S."/>
            <person name="Pertea G."/>
            <person name="Prickett D."/>
            <person name="Puiu D."/>
            <person name="Qioa D."/>
            <person name="Raineri E."/>
            <person name="Ruffier M."/>
            <person name="Salzberg S.L."/>
            <person name="Schatz M.C."/>
            <person name="Scheuring C."/>
            <person name="Schmidt C.J."/>
            <person name="Schroeder S."/>
            <person name="Searle S.M."/>
            <person name="Smith E.J."/>
            <person name="Smith J."/>
            <person name="Sonstegard T.S."/>
            <person name="Stadler P.F."/>
            <person name="Tafer H."/>
            <person name="Tu Z.J."/>
            <person name="Van Tassell C.P."/>
            <person name="Vilella A.J."/>
            <person name="Williams K.P."/>
            <person name="Yorke J.A."/>
            <person name="Zhang L."/>
            <person name="Zhang H.B."/>
            <person name="Zhang X."/>
            <person name="Zhang Y."/>
            <person name="Reed K.M."/>
        </authorList>
    </citation>
    <scope>NUCLEOTIDE SEQUENCE [LARGE SCALE GENOMIC DNA]</scope>
</reference>
<dbReference type="InterPro" id="IPR032675">
    <property type="entry name" value="LRR_dom_sf"/>
</dbReference>
<evidence type="ECO:0000313" key="19">
    <source>
        <dbReference type="Ensembl" id="ENSMGAP00000000266.3"/>
    </source>
</evidence>
<dbReference type="Proteomes" id="UP000001645">
    <property type="component" value="Chromosome 9"/>
</dbReference>
<dbReference type="PANTHER" id="PTHR24372">
    <property type="entry name" value="GLYCOPROTEIN HORMONE RECEPTOR"/>
    <property type="match status" value="1"/>
</dbReference>
<evidence type="ECO:0000256" key="11">
    <source>
        <dbReference type="ARBA" id="ARBA00023170"/>
    </source>
</evidence>
<evidence type="ECO:0000256" key="16">
    <source>
        <dbReference type="SAM" id="Phobius"/>
    </source>
</evidence>
<feature type="transmembrane region" description="Helical" evidence="16">
    <location>
        <begin position="554"/>
        <end position="572"/>
    </location>
</feature>
<evidence type="ECO:0000256" key="4">
    <source>
        <dbReference type="ARBA" id="ARBA00022692"/>
    </source>
</evidence>
<dbReference type="CDD" id="cd00112">
    <property type="entry name" value="LDLa"/>
    <property type="match status" value="1"/>
</dbReference>
<keyword evidence="7 16" id="KW-1133">Transmembrane helix</keyword>
<evidence type="ECO:0000256" key="13">
    <source>
        <dbReference type="ARBA" id="ARBA00023224"/>
    </source>
</evidence>
<evidence type="ECO:0000256" key="5">
    <source>
        <dbReference type="ARBA" id="ARBA00022729"/>
    </source>
</evidence>
<dbReference type="InterPro" id="IPR000372">
    <property type="entry name" value="LRRNT"/>
</dbReference>
<dbReference type="Gene3D" id="4.10.400.10">
    <property type="entry name" value="Low-density Lipoprotein Receptor"/>
    <property type="match status" value="1"/>
</dbReference>
<dbReference type="InterPro" id="IPR017452">
    <property type="entry name" value="GPCR_Rhodpsn_7TM"/>
</dbReference>
<dbReference type="PROSITE" id="PS01209">
    <property type="entry name" value="LDLRA_1"/>
    <property type="match status" value="1"/>
</dbReference>
<feature type="transmembrane region" description="Helical" evidence="16">
    <location>
        <begin position="685"/>
        <end position="707"/>
    </location>
</feature>
<feature type="transmembrane region" description="Helical" evidence="16">
    <location>
        <begin position="472"/>
        <end position="491"/>
    </location>
</feature>
<evidence type="ECO:0000256" key="10">
    <source>
        <dbReference type="ARBA" id="ARBA00023157"/>
    </source>
</evidence>
<reference evidence="19" key="2">
    <citation type="submission" date="2025-08" db="UniProtKB">
        <authorList>
            <consortium name="Ensembl"/>
        </authorList>
    </citation>
    <scope>IDENTIFICATION</scope>
</reference>
<dbReference type="InterPro" id="IPR023415">
    <property type="entry name" value="LDLR_class-A_CS"/>
</dbReference>
<dbReference type="PRINTS" id="PR00237">
    <property type="entry name" value="GPCRRHODOPSN"/>
</dbReference>
<evidence type="ECO:0000256" key="12">
    <source>
        <dbReference type="ARBA" id="ARBA00023180"/>
    </source>
</evidence>
<dbReference type="SMART" id="SM00192">
    <property type="entry name" value="LDLa"/>
    <property type="match status" value="1"/>
</dbReference>
<evidence type="ECO:0000256" key="14">
    <source>
        <dbReference type="PROSITE-ProRule" id="PRU00124"/>
    </source>
</evidence>
<reference evidence="19" key="3">
    <citation type="submission" date="2025-09" db="UniProtKB">
        <authorList>
            <consortium name="Ensembl"/>
        </authorList>
    </citation>
    <scope>IDENTIFICATION</scope>
</reference>
<dbReference type="PANTHER" id="PTHR24372:SF70">
    <property type="entry name" value="G-PROTEIN COUPLED RECEPTORS FAMILY 1 PROFILE DOMAIN-CONTAINING PROTEIN"/>
    <property type="match status" value="1"/>
</dbReference>
<keyword evidence="9 16" id="KW-0472">Membrane</keyword>
<dbReference type="GeneTree" id="ENSGT00940000158241"/>
<dbReference type="SMART" id="SM00013">
    <property type="entry name" value="LRRNT"/>
    <property type="match status" value="1"/>
</dbReference>
<dbReference type="Pfam" id="PF00001">
    <property type="entry name" value="7tm_1"/>
    <property type="match status" value="1"/>
</dbReference>
<organism evidence="19 20">
    <name type="scientific">Meleagris gallopavo</name>
    <name type="common">Wild turkey</name>
    <dbReference type="NCBI Taxonomy" id="9103"/>
    <lineage>
        <taxon>Eukaryota</taxon>
        <taxon>Metazoa</taxon>
        <taxon>Chordata</taxon>
        <taxon>Craniata</taxon>
        <taxon>Vertebrata</taxon>
        <taxon>Euteleostomi</taxon>
        <taxon>Archelosauria</taxon>
        <taxon>Archosauria</taxon>
        <taxon>Dinosauria</taxon>
        <taxon>Saurischia</taxon>
        <taxon>Theropoda</taxon>
        <taxon>Coelurosauria</taxon>
        <taxon>Aves</taxon>
        <taxon>Neognathae</taxon>
        <taxon>Galloanserae</taxon>
        <taxon>Galliformes</taxon>
        <taxon>Phasianidae</taxon>
        <taxon>Meleagridinae</taxon>
        <taxon>Meleagris</taxon>
    </lineage>
</organism>
<dbReference type="GO" id="GO:0008528">
    <property type="term" value="F:G protein-coupled peptide receptor activity"/>
    <property type="evidence" value="ECO:0007669"/>
    <property type="project" value="TreeGrafter"/>
</dbReference>
<feature type="compositionally biased region" description="Pro residues" evidence="15">
    <location>
        <begin position="97"/>
        <end position="114"/>
    </location>
</feature>
<dbReference type="GO" id="GO:0007189">
    <property type="term" value="P:adenylate cyclase-activating G protein-coupled receptor signaling pathway"/>
    <property type="evidence" value="ECO:0007669"/>
    <property type="project" value="TreeGrafter"/>
</dbReference>
<name>G1MQB9_MELGA</name>
<feature type="domain" description="G-protein coupled receptors family 1 profile" evidence="18">
    <location>
        <begin position="447"/>
        <end position="705"/>
    </location>
</feature>
<feature type="transmembrane region" description="Helical" evidence="16">
    <location>
        <begin position="431"/>
        <end position="451"/>
    </location>
</feature>
<dbReference type="Gene3D" id="1.20.1070.10">
    <property type="entry name" value="Rhodopsin 7-helix transmembrane proteins"/>
    <property type="match status" value="1"/>
</dbReference>
<feature type="transmembrane region" description="Helical" evidence="16">
    <location>
        <begin position="511"/>
        <end position="533"/>
    </location>
</feature>
<dbReference type="SUPFAM" id="SSF57424">
    <property type="entry name" value="LDL receptor-like module"/>
    <property type="match status" value="1"/>
</dbReference>
<feature type="region of interest" description="Disordered" evidence="15">
    <location>
        <begin position="85"/>
        <end position="115"/>
    </location>
</feature>